<evidence type="ECO:0000313" key="4">
    <source>
        <dbReference type="Proteomes" id="UP000236655"/>
    </source>
</evidence>
<evidence type="ECO:0000313" key="3">
    <source>
        <dbReference type="EMBL" id="AUR52751.1"/>
    </source>
</evidence>
<accession>A0A2I7N8I0</accession>
<organism evidence="3 4">
    <name type="scientific">Aquella oligotrophica</name>
    <dbReference type="NCBI Taxonomy" id="2067065"/>
    <lineage>
        <taxon>Bacteria</taxon>
        <taxon>Pseudomonadati</taxon>
        <taxon>Pseudomonadota</taxon>
        <taxon>Betaproteobacteria</taxon>
        <taxon>Neisseriales</taxon>
        <taxon>Neisseriaceae</taxon>
        <taxon>Aquella</taxon>
    </lineage>
</organism>
<name>A0A2I7N8I0_9NEIS</name>
<proteinExistence type="predicted"/>
<sequence length="288" mass="32557">MGYAKKNFIFKVDYVQEALDYQTVKTRNGQVGYCKTGNGQPLILIVGYSGTLYHWNRHFIDELSQNFTVYLVDNRKIGLSESKNEYSMQGMAQDVIDFIDELAIIKPILFGWSMGGIITQSILKLRPNIASGVVLLATVPHHNYTSPEFIQLLMNSEHLPANEFRLQLYAMFFSAKPSENLKELITGAAAEITDYHYRFNFEAKELQDYSVATWVGSDAATLSNVTLPTLILKARNDLVVSSDAAQFFATYIPFSKLIEYPAGGHFFLHQNPQEVARDVGNFFNSYQS</sequence>
<feature type="domain" description="AB hydrolase-1" evidence="2">
    <location>
        <begin position="43"/>
        <end position="277"/>
    </location>
</feature>
<evidence type="ECO:0000259" key="2">
    <source>
        <dbReference type="Pfam" id="PF12697"/>
    </source>
</evidence>
<keyword evidence="1" id="KW-0378">Hydrolase</keyword>
<dbReference type="Proteomes" id="UP000236655">
    <property type="component" value="Chromosome"/>
</dbReference>
<dbReference type="GO" id="GO:0016787">
    <property type="term" value="F:hydrolase activity"/>
    <property type="evidence" value="ECO:0007669"/>
    <property type="project" value="UniProtKB-KW"/>
</dbReference>
<dbReference type="AlphaFoldDB" id="A0A2I7N8I0"/>
<dbReference type="Gene3D" id="3.40.50.1820">
    <property type="entry name" value="alpha/beta hydrolase"/>
    <property type="match status" value="1"/>
</dbReference>
<dbReference type="PANTHER" id="PTHR43798">
    <property type="entry name" value="MONOACYLGLYCEROL LIPASE"/>
    <property type="match status" value="1"/>
</dbReference>
<dbReference type="InterPro" id="IPR050266">
    <property type="entry name" value="AB_hydrolase_sf"/>
</dbReference>
<dbReference type="Pfam" id="PF12697">
    <property type="entry name" value="Abhydrolase_6"/>
    <property type="match status" value="1"/>
</dbReference>
<evidence type="ECO:0000256" key="1">
    <source>
        <dbReference type="ARBA" id="ARBA00022801"/>
    </source>
</evidence>
<keyword evidence="4" id="KW-1185">Reference proteome</keyword>
<dbReference type="SUPFAM" id="SSF53474">
    <property type="entry name" value="alpha/beta-Hydrolases"/>
    <property type="match status" value="1"/>
</dbReference>
<dbReference type="EMBL" id="CP024847">
    <property type="protein sequence ID" value="AUR52751.1"/>
    <property type="molecule type" value="Genomic_DNA"/>
</dbReference>
<dbReference type="KEGG" id="nba:CUN60_10735"/>
<dbReference type="InterPro" id="IPR029058">
    <property type="entry name" value="AB_hydrolase_fold"/>
</dbReference>
<dbReference type="PANTHER" id="PTHR43798:SF31">
    <property type="entry name" value="AB HYDROLASE SUPERFAMILY PROTEIN YCLE"/>
    <property type="match status" value="1"/>
</dbReference>
<gene>
    <name evidence="3" type="ORF">CUN60_10735</name>
</gene>
<reference evidence="4" key="1">
    <citation type="submission" date="2017-11" db="EMBL/GenBank/DDBJ databases">
        <authorList>
            <person name="Chan K.G."/>
            <person name="Lee L.S."/>
        </authorList>
    </citation>
    <scope>NUCLEOTIDE SEQUENCE [LARGE SCALE GENOMIC DNA]</scope>
    <source>
        <strain evidence="4">DSM 100970</strain>
    </source>
</reference>
<dbReference type="InterPro" id="IPR000073">
    <property type="entry name" value="AB_hydrolase_1"/>
</dbReference>
<dbReference type="GO" id="GO:0016020">
    <property type="term" value="C:membrane"/>
    <property type="evidence" value="ECO:0007669"/>
    <property type="project" value="TreeGrafter"/>
</dbReference>
<protein>
    <recommendedName>
        <fullName evidence="2">AB hydrolase-1 domain-containing protein</fullName>
    </recommendedName>
</protein>